<evidence type="ECO:0000256" key="1">
    <source>
        <dbReference type="SAM" id="MobiDB-lite"/>
    </source>
</evidence>
<dbReference type="PANTHER" id="PTHR31917">
    <property type="entry name" value="AGENET DOMAIN-CONTAINING PROTEIN-RELATED"/>
    <property type="match status" value="1"/>
</dbReference>
<organism evidence="3">
    <name type="scientific">Brassica oleracea</name>
    <name type="common">Wild cabbage</name>
    <dbReference type="NCBI Taxonomy" id="3712"/>
    <lineage>
        <taxon>Eukaryota</taxon>
        <taxon>Viridiplantae</taxon>
        <taxon>Streptophyta</taxon>
        <taxon>Embryophyta</taxon>
        <taxon>Tracheophyta</taxon>
        <taxon>Spermatophyta</taxon>
        <taxon>Magnoliopsida</taxon>
        <taxon>eudicotyledons</taxon>
        <taxon>Gunneridae</taxon>
        <taxon>Pentapetalae</taxon>
        <taxon>rosids</taxon>
        <taxon>malvids</taxon>
        <taxon>Brassicales</taxon>
        <taxon>Brassicaceae</taxon>
        <taxon>Brassiceae</taxon>
        <taxon>Brassica</taxon>
    </lineage>
</organism>
<gene>
    <name evidence="3" type="ORF">BOLC1T02631H</name>
</gene>
<dbReference type="PANTHER" id="PTHR31917:SF164">
    <property type="entry name" value="DUF724 DOMAIN-CONTAINING PROTEIN 7-LIKE"/>
    <property type="match status" value="1"/>
</dbReference>
<sequence length="189" mass="21905">MLKVEYSTRFRDKEKRTKKLQESVSIDSIRPQPPPGDTKGFELMDKVEAYHNDGWCSGIVHIILSNDIYSVSFQQILLNSFSSTFLTSIPKEWVAGVWKMEKERKATTQPVDHAKKGKPVVGIKRKTTAQPVDRLAFLHREEKRRIVPRNPPMPVTPKVILPIDPFVTPEFPLFSRLRYWMQLCGIHYV</sequence>
<accession>A0A3P6G0S6</accession>
<dbReference type="Pfam" id="PF05641">
    <property type="entry name" value="Agenet"/>
    <property type="match status" value="1"/>
</dbReference>
<protein>
    <recommendedName>
        <fullName evidence="2">Agenet-like domain-containing protein</fullName>
    </recommendedName>
</protein>
<dbReference type="InterPro" id="IPR008395">
    <property type="entry name" value="Agenet-like_dom"/>
</dbReference>
<feature type="compositionally biased region" description="Basic and acidic residues" evidence="1">
    <location>
        <begin position="1"/>
        <end position="21"/>
    </location>
</feature>
<dbReference type="AlphaFoldDB" id="A0A3P6G0S6"/>
<proteinExistence type="predicted"/>
<feature type="domain" description="Agenet-like" evidence="2">
    <location>
        <begin position="2"/>
        <end position="34"/>
    </location>
</feature>
<evidence type="ECO:0000313" key="3">
    <source>
        <dbReference type="EMBL" id="VDD50242.1"/>
    </source>
</evidence>
<reference evidence="3" key="1">
    <citation type="submission" date="2018-11" db="EMBL/GenBank/DDBJ databases">
        <authorList>
            <consortium name="Genoscope - CEA"/>
            <person name="William W."/>
        </authorList>
    </citation>
    <scope>NUCLEOTIDE SEQUENCE</scope>
</reference>
<dbReference type="EMBL" id="LR031878">
    <property type="protein sequence ID" value="VDD50242.1"/>
    <property type="molecule type" value="Genomic_DNA"/>
</dbReference>
<feature type="region of interest" description="Disordered" evidence="1">
    <location>
        <begin position="1"/>
        <end position="38"/>
    </location>
</feature>
<name>A0A3P6G0S6_BRAOL</name>
<evidence type="ECO:0000259" key="2">
    <source>
        <dbReference type="Pfam" id="PF05641"/>
    </source>
</evidence>